<dbReference type="NCBIfam" id="TIGR00488">
    <property type="entry name" value="bis(5'-nucleosyl)-tetraphosphatase (symmetrical) YqeK"/>
    <property type="match status" value="1"/>
</dbReference>
<evidence type="ECO:0000256" key="1">
    <source>
        <dbReference type="ARBA" id="ARBA00012506"/>
    </source>
</evidence>
<dbReference type="GO" id="GO:0008803">
    <property type="term" value="F:bis(5'-nucleosyl)-tetraphosphatase (symmetrical) activity"/>
    <property type="evidence" value="ECO:0007669"/>
    <property type="project" value="UniProtKB-EC"/>
</dbReference>
<name>A0A0U3WED4_9BACI</name>
<evidence type="ECO:0000256" key="3">
    <source>
        <dbReference type="ARBA" id="ARBA00022741"/>
    </source>
</evidence>
<reference evidence="8 9" key="1">
    <citation type="submission" date="2016-01" db="EMBL/GenBank/DDBJ databases">
        <title>Complete genome sequence of strain Lentibacillus amyloliquefaciens LAM0015T isolated from saline sediment.</title>
        <authorList>
            <person name="Wang J.-L."/>
            <person name="He M.-X."/>
        </authorList>
    </citation>
    <scope>NUCLEOTIDE SEQUENCE [LARGE SCALE GENOMIC DNA]</scope>
    <source>
        <strain evidence="8 9">LAM0015</strain>
    </source>
</reference>
<dbReference type="KEGG" id="lao:AOX59_05715"/>
<protein>
    <recommendedName>
        <fullName evidence="1">bis(5'-nucleosyl)-tetraphosphatase (symmetrical)</fullName>
        <ecNumber evidence="1">3.6.1.41</ecNumber>
    </recommendedName>
</protein>
<keyword evidence="9" id="KW-1185">Reference proteome</keyword>
<evidence type="ECO:0000256" key="5">
    <source>
        <dbReference type="ARBA" id="ARBA00023004"/>
    </source>
</evidence>
<dbReference type="InterPro" id="IPR003607">
    <property type="entry name" value="HD/PDEase_dom"/>
</dbReference>
<evidence type="ECO:0000313" key="9">
    <source>
        <dbReference type="Proteomes" id="UP000050331"/>
    </source>
</evidence>
<dbReference type="OrthoDB" id="9782134at2"/>
<keyword evidence="3" id="KW-0547">Nucleotide-binding</keyword>
<dbReference type="GO" id="GO:0046872">
    <property type="term" value="F:metal ion binding"/>
    <property type="evidence" value="ECO:0007669"/>
    <property type="project" value="UniProtKB-KW"/>
</dbReference>
<evidence type="ECO:0000256" key="4">
    <source>
        <dbReference type="ARBA" id="ARBA00022801"/>
    </source>
</evidence>
<dbReference type="STRING" id="1472767.AOX59_05715"/>
<comment type="catalytic activity">
    <reaction evidence="6">
        <text>P(1),P(4)-bis(5'-adenosyl) tetraphosphate + H2O = 2 ADP + 2 H(+)</text>
        <dbReference type="Rhea" id="RHEA:24252"/>
        <dbReference type="ChEBI" id="CHEBI:15377"/>
        <dbReference type="ChEBI" id="CHEBI:15378"/>
        <dbReference type="ChEBI" id="CHEBI:58141"/>
        <dbReference type="ChEBI" id="CHEBI:456216"/>
        <dbReference type="EC" id="3.6.1.41"/>
    </reaction>
</comment>
<dbReference type="PANTHER" id="PTHR35795">
    <property type="entry name" value="SLR1885 PROTEIN"/>
    <property type="match status" value="1"/>
</dbReference>
<dbReference type="AlphaFoldDB" id="A0A0U3WED4"/>
<dbReference type="InterPro" id="IPR051094">
    <property type="entry name" value="Diverse_Catalytic_Enzymes"/>
</dbReference>
<evidence type="ECO:0000256" key="6">
    <source>
        <dbReference type="ARBA" id="ARBA00049417"/>
    </source>
</evidence>
<dbReference type="InterPro" id="IPR005249">
    <property type="entry name" value="YqeK"/>
</dbReference>
<dbReference type="InterPro" id="IPR006674">
    <property type="entry name" value="HD_domain"/>
</dbReference>
<dbReference type="PROSITE" id="PS51831">
    <property type="entry name" value="HD"/>
    <property type="match status" value="1"/>
</dbReference>
<keyword evidence="5" id="KW-0408">Iron</keyword>
<evidence type="ECO:0000256" key="2">
    <source>
        <dbReference type="ARBA" id="ARBA00022723"/>
    </source>
</evidence>
<dbReference type="Pfam" id="PF01966">
    <property type="entry name" value="HD"/>
    <property type="match status" value="1"/>
</dbReference>
<accession>A0A0U3WED4</accession>
<sequence>MKEDKAISIVKPHLKQARFDHTLRVRETAAELAEMYDEDIEKIRLAAILHDYAKYFPLDKMKKIIEESEMPNDLLDFHHELWHGPVASVIIKEEHGVTDTDIRNAIHYHTTGRADMTKFETILFVADYIEPGRSFPGVEEVRETAKTDLNRAAWMTLRNTIQFLVGKHVTVYPDTFYAYNNLTLRINGGNDIHGQ</sequence>
<dbReference type="CDD" id="cd00077">
    <property type="entry name" value="HDc"/>
    <property type="match status" value="1"/>
</dbReference>
<dbReference type="SMART" id="SM00471">
    <property type="entry name" value="HDc"/>
    <property type="match status" value="1"/>
</dbReference>
<dbReference type="SUPFAM" id="SSF109604">
    <property type="entry name" value="HD-domain/PDEase-like"/>
    <property type="match status" value="1"/>
</dbReference>
<dbReference type="Gene3D" id="1.10.3210.10">
    <property type="entry name" value="Hypothetical protein af1432"/>
    <property type="match status" value="1"/>
</dbReference>
<gene>
    <name evidence="8" type="ORF">AOX59_05715</name>
</gene>
<dbReference type="PANTHER" id="PTHR35795:SF1">
    <property type="entry name" value="BIS(5'-NUCLEOSYL)-TETRAPHOSPHATASE, SYMMETRICAL"/>
    <property type="match status" value="1"/>
</dbReference>
<dbReference type="Proteomes" id="UP000050331">
    <property type="component" value="Chromosome"/>
</dbReference>
<dbReference type="RefSeq" id="WP_068443078.1">
    <property type="nucleotide sequence ID" value="NZ_CP013862.1"/>
</dbReference>
<feature type="domain" description="HD" evidence="7">
    <location>
        <begin position="18"/>
        <end position="132"/>
    </location>
</feature>
<dbReference type="GO" id="GO:0000166">
    <property type="term" value="F:nucleotide binding"/>
    <property type="evidence" value="ECO:0007669"/>
    <property type="project" value="UniProtKB-KW"/>
</dbReference>
<proteinExistence type="predicted"/>
<evidence type="ECO:0000259" key="7">
    <source>
        <dbReference type="PROSITE" id="PS51831"/>
    </source>
</evidence>
<dbReference type="EC" id="3.6.1.41" evidence="1"/>
<dbReference type="EMBL" id="CP013862">
    <property type="protein sequence ID" value="ALX48143.1"/>
    <property type="molecule type" value="Genomic_DNA"/>
</dbReference>
<organism evidence="8 9">
    <name type="scientific">Lentibacillus amyloliquefaciens</name>
    <dbReference type="NCBI Taxonomy" id="1472767"/>
    <lineage>
        <taxon>Bacteria</taxon>
        <taxon>Bacillati</taxon>
        <taxon>Bacillota</taxon>
        <taxon>Bacilli</taxon>
        <taxon>Bacillales</taxon>
        <taxon>Bacillaceae</taxon>
        <taxon>Lentibacillus</taxon>
    </lineage>
</organism>
<evidence type="ECO:0000313" key="8">
    <source>
        <dbReference type="EMBL" id="ALX48143.1"/>
    </source>
</evidence>
<keyword evidence="2" id="KW-0479">Metal-binding</keyword>
<keyword evidence="4 8" id="KW-0378">Hydrolase</keyword>